<evidence type="ECO:0000256" key="1">
    <source>
        <dbReference type="SAM" id="SignalP"/>
    </source>
</evidence>
<feature type="domain" description="Fe/B12 periplasmic-binding" evidence="2">
    <location>
        <begin position="40"/>
        <end position="304"/>
    </location>
</feature>
<keyword evidence="1" id="KW-0732">Signal</keyword>
<dbReference type="RefSeq" id="WP_300742420.1">
    <property type="nucleotide sequence ID" value="NZ_CP145316.1"/>
</dbReference>
<dbReference type="PANTHER" id="PTHR30535:SF34">
    <property type="entry name" value="MOLYBDATE-BINDING PROTEIN MOLA"/>
    <property type="match status" value="1"/>
</dbReference>
<organism evidence="3 4">
    <name type="scientific">Helicobacter mastomyrinus</name>
    <dbReference type="NCBI Taxonomy" id="287948"/>
    <lineage>
        <taxon>Bacteria</taxon>
        <taxon>Pseudomonadati</taxon>
        <taxon>Campylobacterota</taxon>
        <taxon>Epsilonproteobacteria</taxon>
        <taxon>Campylobacterales</taxon>
        <taxon>Helicobacteraceae</taxon>
        <taxon>Helicobacter</taxon>
    </lineage>
</organism>
<dbReference type="InterPro" id="IPR050902">
    <property type="entry name" value="ABC_Transporter_SBP"/>
</dbReference>
<protein>
    <submittedName>
        <fullName evidence="3">ABC transporter substrate-binding protein</fullName>
    </submittedName>
</protein>
<gene>
    <name evidence="3" type="ORF">V3I05_08020</name>
</gene>
<evidence type="ECO:0000313" key="4">
    <source>
        <dbReference type="Proteomes" id="UP001434737"/>
    </source>
</evidence>
<dbReference type="InterPro" id="IPR002491">
    <property type="entry name" value="ABC_transptr_periplasmic_BD"/>
</dbReference>
<dbReference type="Pfam" id="PF01497">
    <property type="entry name" value="Peripla_BP_2"/>
    <property type="match status" value="1"/>
</dbReference>
<dbReference type="PANTHER" id="PTHR30535">
    <property type="entry name" value="VITAMIN B12-BINDING PROTEIN"/>
    <property type="match status" value="1"/>
</dbReference>
<evidence type="ECO:0000313" key="3">
    <source>
        <dbReference type="EMBL" id="XAM17627.1"/>
    </source>
</evidence>
<dbReference type="SUPFAM" id="SSF53807">
    <property type="entry name" value="Helical backbone' metal receptor"/>
    <property type="match status" value="1"/>
</dbReference>
<name>A0ABZ3F662_9HELI</name>
<proteinExistence type="predicted"/>
<dbReference type="Proteomes" id="UP001434737">
    <property type="component" value="Chromosome"/>
</dbReference>
<keyword evidence="4" id="KW-1185">Reference proteome</keyword>
<reference evidence="3 4" key="1">
    <citation type="submission" date="2024-02" db="EMBL/GenBank/DDBJ databases">
        <title>Genome and pathogenicity analysis of Helicobacter mastomyrinus isolated from mice.</title>
        <authorList>
            <person name="Zhu L."/>
        </authorList>
    </citation>
    <scope>NUCLEOTIDE SEQUENCE [LARGE SCALE GENOMIC DNA]</scope>
    <source>
        <strain evidence="3 4">Hm-17</strain>
    </source>
</reference>
<dbReference type="Gene3D" id="3.40.50.1980">
    <property type="entry name" value="Nitrogenase molybdenum iron protein domain"/>
    <property type="match status" value="2"/>
</dbReference>
<feature type="signal peptide" evidence="1">
    <location>
        <begin position="1"/>
        <end position="18"/>
    </location>
</feature>
<dbReference type="EMBL" id="CP145316">
    <property type="protein sequence ID" value="XAM17627.1"/>
    <property type="molecule type" value="Genomic_DNA"/>
</dbReference>
<accession>A0ABZ3F662</accession>
<sequence>MKFIAYLAALMLCASAWAAYPYTHIDDKGYKTTIAKKPSRIVIAGGMWPLPSVIMLLEHSAKSIVYMPKASKNALKASFMLELFPQIAHIKDGENENIEELLLLKPDLFICHNANTKLCQAMKKSGIPTIEVSVSAWGYDSYQSIKGWLTLLAPILDKEEVAGRFLDYTQGIQKRLDEALQGEKNKPRALIIHHFDNYQSFSAGGIFANSLLQNSGAENVLQDKGIVKMTLEEAYRLNPDIIYLNNFNTLLPSDLLNNPLWQPLLAVQNKRVYKFPLGSYRPFAPSLDLPIVLLWLYQHNYPQYADNKALLAQTQQFYKDIFAISLTQRQAEAIFTPKKAAGEIK</sequence>
<evidence type="ECO:0000259" key="2">
    <source>
        <dbReference type="PROSITE" id="PS50983"/>
    </source>
</evidence>
<feature type="chain" id="PRO_5047157426" evidence="1">
    <location>
        <begin position="19"/>
        <end position="345"/>
    </location>
</feature>
<dbReference type="PROSITE" id="PS50983">
    <property type="entry name" value="FE_B12_PBP"/>
    <property type="match status" value="1"/>
</dbReference>